<dbReference type="RefSeq" id="WP_171610010.1">
    <property type="nucleotide sequence ID" value="NZ_WHPF01000037.1"/>
</dbReference>
<dbReference type="PANTHER" id="PTHR33217:SF8">
    <property type="entry name" value="MUTATOR FAMILY TRANSPOSASE"/>
    <property type="match status" value="1"/>
</dbReference>
<feature type="region of interest" description="Disordered" evidence="7">
    <location>
        <begin position="40"/>
        <end position="60"/>
    </location>
</feature>
<evidence type="ECO:0000256" key="2">
    <source>
        <dbReference type="ARBA" id="ARBA00010961"/>
    </source>
</evidence>
<evidence type="ECO:0000256" key="7">
    <source>
        <dbReference type="SAM" id="MobiDB-lite"/>
    </source>
</evidence>
<dbReference type="Proteomes" id="UP000598971">
    <property type="component" value="Unassembled WGS sequence"/>
</dbReference>
<dbReference type="Pfam" id="PF00872">
    <property type="entry name" value="Transposase_mut"/>
    <property type="match status" value="1"/>
</dbReference>
<gene>
    <name evidence="8" type="ORF">GD597_21545</name>
</gene>
<protein>
    <recommendedName>
        <fullName evidence="6">Mutator family transposase</fullName>
    </recommendedName>
</protein>
<keyword evidence="3 6" id="KW-0815">Transposition</keyword>
<dbReference type="AlphaFoldDB" id="A0A8J8FIZ8"/>
<keyword evidence="9" id="KW-1185">Reference proteome</keyword>
<keyword evidence="4 6" id="KW-0238">DNA-binding</keyword>
<dbReference type="GO" id="GO:0003677">
    <property type="term" value="F:DNA binding"/>
    <property type="evidence" value="ECO:0007669"/>
    <property type="project" value="UniProtKB-UniRule"/>
</dbReference>
<evidence type="ECO:0000313" key="8">
    <source>
        <dbReference type="EMBL" id="NNV58058.1"/>
    </source>
</evidence>
<proteinExistence type="inferred from homology"/>
<evidence type="ECO:0000256" key="6">
    <source>
        <dbReference type="RuleBase" id="RU365089"/>
    </source>
</evidence>
<dbReference type="GO" id="GO:0006313">
    <property type="term" value="P:DNA transposition"/>
    <property type="evidence" value="ECO:0007669"/>
    <property type="project" value="UniProtKB-UniRule"/>
</dbReference>
<evidence type="ECO:0000256" key="1">
    <source>
        <dbReference type="ARBA" id="ARBA00002190"/>
    </source>
</evidence>
<dbReference type="EMBL" id="WHPF01000037">
    <property type="protein sequence ID" value="NNV58058.1"/>
    <property type="molecule type" value="Genomic_DNA"/>
</dbReference>
<sequence>PADFFKQFKTGQEFSGFMDALFKRGVEEMLSGELDGHLGYAKHENSSGSNKRNGSKQKTIKTTKGSYTIDVPRDRESSFEPQLIPKRKRMIDHIEDVVISFYAKGMSTADISRQINELYGVEISSSTVSNITERVLIDVAEWQQRPLDSTYLVVWLDGIVFKVRQDNKIINKCIYIVAGLNTAGHKEVLGLWINEQESASFWMKALTDLRVRGIQDIIIACSDNLKGLTQAIQAIFPETVTQLCIVHQIRNSLKKVPYKNRREVAKDLKNIYEAPNEELAGQAFFGFELKWGKIYPYICTSWKNNWDSLVPFLKYPMEIRKLIYTTNIIENLNRNVRKFTKNKTMFPDDGAVIKAVYLAIQNVSRIWTNTINNWPSVASQFLILYPTRSQIIF</sequence>
<keyword evidence="6" id="KW-0814">Transposable element</keyword>
<keyword evidence="5 6" id="KW-0233">DNA recombination</keyword>
<evidence type="ECO:0000256" key="3">
    <source>
        <dbReference type="ARBA" id="ARBA00022578"/>
    </source>
</evidence>
<dbReference type="PANTHER" id="PTHR33217">
    <property type="entry name" value="TRANSPOSASE FOR INSERTION SEQUENCE ELEMENT IS1081"/>
    <property type="match status" value="1"/>
</dbReference>
<dbReference type="NCBIfam" id="NF033543">
    <property type="entry name" value="transpos_IS256"/>
    <property type="match status" value="1"/>
</dbReference>
<reference evidence="8" key="1">
    <citation type="submission" date="2019-10" db="EMBL/GenBank/DDBJ databases">
        <title>Draft genome sequence of Panacibacter sp. KCS-6.</title>
        <authorList>
            <person name="Yim K.J."/>
        </authorList>
    </citation>
    <scope>NUCLEOTIDE SEQUENCE</scope>
    <source>
        <strain evidence="8">KCS-6</strain>
    </source>
</reference>
<evidence type="ECO:0000256" key="5">
    <source>
        <dbReference type="ARBA" id="ARBA00023172"/>
    </source>
</evidence>
<comment type="caution">
    <text evidence="8">The sequence shown here is derived from an EMBL/GenBank/DDBJ whole genome shotgun (WGS) entry which is preliminary data.</text>
</comment>
<accession>A0A8J8FIZ8</accession>
<dbReference type="GO" id="GO:0004803">
    <property type="term" value="F:transposase activity"/>
    <property type="evidence" value="ECO:0007669"/>
    <property type="project" value="UniProtKB-UniRule"/>
</dbReference>
<name>A0A8J8FIZ8_9BACT</name>
<comment type="similarity">
    <text evidence="2 6">Belongs to the transposase mutator family.</text>
</comment>
<feature type="non-terminal residue" evidence="8">
    <location>
        <position position="1"/>
    </location>
</feature>
<dbReference type="InterPro" id="IPR001207">
    <property type="entry name" value="Transposase_mutator"/>
</dbReference>
<organism evidence="8 9">
    <name type="scientific">Limnovirga soli</name>
    <dbReference type="NCBI Taxonomy" id="2656915"/>
    <lineage>
        <taxon>Bacteria</taxon>
        <taxon>Pseudomonadati</taxon>
        <taxon>Bacteroidota</taxon>
        <taxon>Chitinophagia</taxon>
        <taxon>Chitinophagales</taxon>
        <taxon>Chitinophagaceae</taxon>
        <taxon>Limnovirga</taxon>
    </lineage>
</organism>
<comment type="function">
    <text evidence="1 6">Required for the transposition of the insertion element.</text>
</comment>
<evidence type="ECO:0000313" key="9">
    <source>
        <dbReference type="Proteomes" id="UP000598971"/>
    </source>
</evidence>
<evidence type="ECO:0000256" key="4">
    <source>
        <dbReference type="ARBA" id="ARBA00023125"/>
    </source>
</evidence>